<evidence type="ECO:0000313" key="5">
    <source>
        <dbReference type="EMBL" id="SIQ95547.1"/>
    </source>
</evidence>
<dbReference type="EMBL" id="FTNK01000005">
    <property type="protein sequence ID" value="SIQ95547.1"/>
    <property type="molecule type" value="Genomic_DNA"/>
</dbReference>
<name>A0ABY1JXV4_9BACL</name>
<gene>
    <name evidence="5" type="ORF">SAMN05421578_105209</name>
</gene>
<comment type="similarity">
    <text evidence="1">Belongs to the peptidase S45 family.</text>
</comment>
<keyword evidence="4" id="KW-0812">Transmembrane</keyword>
<proteinExistence type="inferred from homology"/>
<reference evidence="5 6" key="1">
    <citation type="submission" date="2017-01" db="EMBL/GenBank/DDBJ databases">
        <authorList>
            <person name="Varghese N."/>
            <person name="Submissions S."/>
        </authorList>
    </citation>
    <scope>NUCLEOTIDE SEQUENCE [LARGE SCALE GENOMIC DNA]</scope>
    <source>
        <strain evidence="5 6">ATCC 23464</strain>
    </source>
</reference>
<dbReference type="InterPro" id="IPR029055">
    <property type="entry name" value="Ntn_hydrolases_N"/>
</dbReference>
<dbReference type="Gene3D" id="2.30.120.10">
    <property type="match status" value="1"/>
</dbReference>
<evidence type="ECO:0000256" key="4">
    <source>
        <dbReference type="SAM" id="Phobius"/>
    </source>
</evidence>
<evidence type="ECO:0000256" key="2">
    <source>
        <dbReference type="ARBA" id="ARBA00022801"/>
    </source>
</evidence>
<dbReference type="InterPro" id="IPR014395">
    <property type="entry name" value="Pen/GL7ACA/AHL_acylase"/>
</dbReference>
<dbReference type="PANTHER" id="PTHR34218">
    <property type="entry name" value="PEPTIDASE S45 PENICILLIN AMIDASE"/>
    <property type="match status" value="1"/>
</dbReference>
<evidence type="ECO:0000256" key="3">
    <source>
        <dbReference type="ARBA" id="ARBA00023145"/>
    </source>
</evidence>
<dbReference type="SUPFAM" id="SSF56235">
    <property type="entry name" value="N-terminal nucleophile aminohydrolases (Ntn hydrolases)"/>
    <property type="match status" value="1"/>
</dbReference>
<keyword evidence="6" id="KW-1185">Reference proteome</keyword>
<keyword evidence="4" id="KW-1133">Transmembrane helix</keyword>
<accession>A0ABY1JXV4</accession>
<dbReference type="CDD" id="cd03747">
    <property type="entry name" value="Ntn_PGA_like"/>
    <property type="match status" value="1"/>
</dbReference>
<dbReference type="Gene3D" id="3.60.20.10">
    <property type="entry name" value="Glutamine Phosphoribosylpyrophosphate, subunit 1, domain 1"/>
    <property type="match status" value="1"/>
</dbReference>
<keyword evidence="4" id="KW-0472">Membrane</keyword>
<dbReference type="InterPro" id="IPR002692">
    <property type="entry name" value="S45"/>
</dbReference>
<dbReference type="Gene3D" id="1.10.439.10">
    <property type="entry name" value="Penicillin Amidohydrolase, domain 1"/>
    <property type="match status" value="1"/>
</dbReference>
<feature type="transmembrane region" description="Helical" evidence="4">
    <location>
        <begin position="23"/>
        <end position="46"/>
    </location>
</feature>
<protein>
    <submittedName>
        <fullName evidence="5">Penicillin amidase</fullName>
    </submittedName>
</protein>
<dbReference type="Gene3D" id="1.10.1400.10">
    <property type="match status" value="1"/>
</dbReference>
<dbReference type="InterPro" id="IPR043146">
    <property type="entry name" value="Penicillin_amidase_N_B-knob"/>
</dbReference>
<organism evidence="5 6">
    <name type="scientific">Paenibacillus macquariensis</name>
    <dbReference type="NCBI Taxonomy" id="948756"/>
    <lineage>
        <taxon>Bacteria</taxon>
        <taxon>Bacillati</taxon>
        <taxon>Bacillota</taxon>
        <taxon>Bacilli</taxon>
        <taxon>Bacillales</taxon>
        <taxon>Paenibacillaceae</taxon>
        <taxon>Paenibacillus</taxon>
    </lineage>
</organism>
<keyword evidence="3" id="KW-0865">Zymogen</keyword>
<sequence>MKLATSVSIPQITLRRKKRWPRVIGIIGLIIVILIACAGGYVYWLLNKSVPVIKGELKISGLEKVVNVWRDESGVPHIEAQSEHDLYLAQGYVTAQDRMFQMDLSRRQASGQLSEVVGAKAIDRDKFFRTFGLRRAAEASLSAYSESSKQVLEWYAQGVNNYIKQAKESGSLPIEFTVLGYEPTDWVPVDSLTIGKYMAYDMANGWEGQAFRYQLIQQVSAEKAKSLFPTYPKNGATIIQAIKDNPIDLSALASIAVAPDPYNGSNNWVVSGDKSASGKPMLANDPHLGLATPAIWYETHLSAPELNVSGVIFAGVPGIILGHNENIAWGVTNLNPDVQDLYIEKRNPNNPDQFEYMGKWEDARVYNEEIKIKGESPISYKVSVTRHGPIISEFAKDQQQDTALSMRWTALDPTTELEAIQMFAKARNWDEFKKSLEFFNAPPQNFVFASNDGTIAYRANGLIPIRKKGDGSVPVPGWTDEYEWTGFIPWDELPTTVSPPEGYIATANNKVINDSYPYHITDNWSQPYREARIQQVLSNKAVLTTQDLQELQFDHNNLQAEEFLDGLIKQVKGKTNLRSIDVETLELLQNWNKVNDADQAAPLAYELWMQRFDDVLFKPEISDEMMKLFNNKATAKDEMIRKTLRGEKDPWIDEKGGLEQVALQALQLAVDQAISLQGKQPSKWQWGKFHQVEFPHPLGSVKPLNLIFNPKPVPMGGSKVTVGAAGWNKDTGEVNHGAPWRTVIDLADPSKSYNVVAPGQSGNLLSSWYNDQIDDWSTGQYHTTSSVPSVYQAEGNQLKLIPE</sequence>
<dbReference type="RefSeq" id="WP_068587066.1">
    <property type="nucleotide sequence ID" value="NZ_FTNK01000005.1"/>
</dbReference>
<dbReference type="Pfam" id="PF01804">
    <property type="entry name" value="Penicil_amidase"/>
    <property type="match status" value="1"/>
</dbReference>
<evidence type="ECO:0000313" key="6">
    <source>
        <dbReference type="Proteomes" id="UP000186666"/>
    </source>
</evidence>
<dbReference type="Proteomes" id="UP000186666">
    <property type="component" value="Unassembled WGS sequence"/>
</dbReference>
<dbReference type="PANTHER" id="PTHR34218:SF4">
    <property type="entry name" value="ACYL-HOMOSERINE LACTONE ACYLASE QUIP"/>
    <property type="match status" value="1"/>
</dbReference>
<dbReference type="PIRSF" id="PIRSF001227">
    <property type="entry name" value="Pen_acylase"/>
    <property type="match status" value="1"/>
</dbReference>
<dbReference type="InterPro" id="IPR023343">
    <property type="entry name" value="Penicillin_amidase_dom1"/>
</dbReference>
<dbReference type="InterPro" id="IPR043147">
    <property type="entry name" value="Penicillin_amidase_A-knob"/>
</dbReference>
<evidence type="ECO:0000256" key="1">
    <source>
        <dbReference type="ARBA" id="ARBA00006586"/>
    </source>
</evidence>
<keyword evidence="2" id="KW-0378">Hydrolase</keyword>
<comment type="caution">
    <text evidence="5">The sequence shown here is derived from an EMBL/GenBank/DDBJ whole genome shotgun (WGS) entry which is preliminary data.</text>
</comment>